<protein>
    <submittedName>
        <fullName evidence="2">Uncharacterized protein</fullName>
    </submittedName>
</protein>
<feature type="region of interest" description="Disordered" evidence="1">
    <location>
        <begin position="750"/>
        <end position="775"/>
    </location>
</feature>
<name>R0LTL5_ANAPL</name>
<accession>R0LTL5</accession>
<dbReference type="Proteomes" id="UP000296049">
    <property type="component" value="Unassembled WGS sequence"/>
</dbReference>
<dbReference type="EMBL" id="KB742834">
    <property type="protein sequence ID" value="EOB03743.1"/>
    <property type="molecule type" value="Genomic_DNA"/>
</dbReference>
<feature type="region of interest" description="Disordered" evidence="1">
    <location>
        <begin position="351"/>
        <end position="412"/>
    </location>
</feature>
<organism evidence="2 3">
    <name type="scientific">Anas platyrhynchos</name>
    <name type="common">Mallard</name>
    <name type="synonym">Anas boschas</name>
    <dbReference type="NCBI Taxonomy" id="8839"/>
    <lineage>
        <taxon>Eukaryota</taxon>
        <taxon>Metazoa</taxon>
        <taxon>Chordata</taxon>
        <taxon>Craniata</taxon>
        <taxon>Vertebrata</taxon>
        <taxon>Euteleostomi</taxon>
        <taxon>Archelosauria</taxon>
        <taxon>Archosauria</taxon>
        <taxon>Dinosauria</taxon>
        <taxon>Saurischia</taxon>
        <taxon>Theropoda</taxon>
        <taxon>Coelurosauria</taxon>
        <taxon>Aves</taxon>
        <taxon>Neognathae</taxon>
        <taxon>Galloanserae</taxon>
        <taxon>Anseriformes</taxon>
        <taxon>Anatidae</taxon>
        <taxon>Anatinae</taxon>
        <taxon>Anas</taxon>
    </lineage>
</organism>
<sequence length="791" mass="87703">MPSNTFKDIVVSESNRTTPQTQSSLTQYSCNPEQKLSVVTKAQVKHTKFPYLKRQVAPGFSAKTGSDGGAERETGKWPGPRLAFSKWIFTEVGRWREAARLPQLNNVAPASTSLLLREKGWEEKPATSYLVVVGVFCTDPRDSGPGVRAAEHRGRCSASSEALARARTVEQPRVPDNPTKIRTYQVLGQNSEFTPNCRAPECEKATLTSGQLTMVQWLVVCYYLHSQRLQSIHHTCSYLSTVLPVTLAMQRMRGSKHFTVGTFEQGHLLKNIRLGCLLLTAQAVAAQLTGHPATHLLHNFTRTTPDAKDHPRKRFCHHLTRGVSSTFSSASQCNMADRSQQEVQTIKLAAKTTSHHRQKEKQTTFLPKVAEEPVLSCPWPPRGRTSSPEGPDEQDQTEKLRGDSYNHQADSVWNDTPIAENMSTYSPFQRDAAPSAPSPVPPEPSLQLLTVMPNLRRTTPTKSCSQRKILAAARLEEQTEQRAVDDCPLRINEQRRTEHCTSTASTLRLQLSHHSERSSRPKIKSPHKLAHHRALGLLARFQWTAATECPLIKADASLPISQQHIQELWHNEAIVSLFFTCSSAEQKVMVVDCQQGLDCLQHSPARHVPPDTGALFASGEEEKERRQQAEKKGHFVVQQLPFWFGGPLLFRFDFLRILKVSLDKHYTWQTSLLLCVAQTTPNASLQNKQKESVRAKTKFTIPDHSTGHAGSFFPKEPGDVTDTEACGLPPALGHSSAGVLAPQALTHQEKEGGDRNVPAGGDRHVSPSPAGGLLPEHTVTSVVQTPAFRRG</sequence>
<gene>
    <name evidence="2" type="ORF">Anapl_14040</name>
</gene>
<evidence type="ECO:0000256" key="1">
    <source>
        <dbReference type="SAM" id="MobiDB-lite"/>
    </source>
</evidence>
<proteinExistence type="predicted"/>
<evidence type="ECO:0000313" key="2">
    <source>
        <dbReference type="EMBL" id="EOB03743.1"/>
    </source>
</evidence>
<reference evidence="3" key="1">
    <citation type="journal article" date="2013" name="Nat. Genet.">
        <title>The duck genome and transcriptome provide insight into an avian influenza virus reservoir species.</title>
        <authorList>
            <person name="Huang Y."/>
            <person name="Li Y."/>
            <person name="Burt D.W."/>
            <person name="Chen H."/>
            <person name="Zhang Y."/>
            <person name="Qian W."/>
            <person name="Kim H."/>
            <person name="Gan S."/>
            <person name="Zhao Y."/>
            <person name="Li J."/>
            <person name="Yi K."/>
            <person name="Feng H."/>
            <person name="Zhu P."/>
            <person name="Li B."/>
            <person name="Liu Q."/>
            <person name="Fairley S."/>
            <person name="Magor K.E."/>
            <person name="Du Z."/>
            <person name="Hu X."/>
            <person name="Goodman L."/>
            <person name="Tafer H."/>
            <person name="Vignal A."/>
            <person name="Lee T."/>
            <person name="Kim K.W."/>
            <person name="Sheng Z."/>
            <person name="An Y."/>
            <person name="Searle S."/>
            <person name="Herrero J."/>
            <person name="Groenen M.A."/>
            <person name="Crooijmans R.P."/>
            <person name="Faraut T."/>
            <person name="Cai Q."/>
            <person name="Webster R.G."/>
            <person name="Aldridge J.R."/>
            <person name="Warren W.C."/>
            <person name="Bartschat S."/>
            <person name="Kehr S."/>
            <person name="Marz M."/>
            <person name="Stadler P.F."/>
            <person name="Smith J."/>
            <person name="Kraus R.H."/>
            <person name="Zhao Y."/>
            <person name="Ren L."/>
            <person name="Fei J."/>
            <person name="Morisson M."/>
            <person name="Kaiser P."/>
            <person name="Griffin D.K."/>
            <person name="Rao M."/>
            <person name="Pitel F."/>
            <person name="Wang J."/>
            <person name="Li N."/>
        </authorList>
    </citation>
    <scope>NUCLEOTIDE SEQUENCE [LARGE SCALE GENOMIC DNA]</scope>
</reference>
<keyword evidence="3" id="KW-1185">Reference proteome</keyword>
<evidence type="ECO:0000313" key="3">
    <source>
        <dbReference type="Proteomes" id="UP000296049"/>
    </source>
</evidence>
<dbReference type="AlphaFoldDB" id="R0LTL5"/>